<sequence length="421" mass="46666">MKKKMLSALLCVVTAVSMLAGCGGTGAENSEKKASGQEETLEFWTIDLKATFGDFFNEMIQQYEKENPGVKINWTDIPYDDVQSKLVTAVAGGTAPDVVNLNTQMTLTLAGEGALVDLNKEATEEQKSIYIQDLWNSAKIGDSVYAFPWYASPDIMFYNKELFDQAKMEVPTTYDEALEMSEEFYNKTGAYLFQPAEFFNILYEENIDILNEKGTKSVFNTEQTVDLLEKYKEYTDKGVIPKTNWGNWDEALKLFESGKLAIVSSSGSSLSRIKDEAPDIYEKIQVSTPLTGSIGLSRNALMNLVVPEASNNHEEAIKFANYVTNDENQLAFCKQVSIFPSTIKASEDSYFTSDTDTLEGQANAMSSKASQSSEDFSLGVANQENIQSAVNKAYEAIIVNGDDVQKSLNQAEQDVNKLLKD</sequence>
<dbReference type="PANTHER" id="PTHR43649:SF12">
    <property type="entry name" value="DIACETYLCHITOBIOSE BINDING PROTEIN DASA"/>
    <property type="match status" value="1"/>
</dbReference>
<feature type="chain" id="PRO_5039542736" description="Sugar ABC transporter substrate-binding protein" evidence="1">
    <location>
        <begin position="21"/>
        <end position="421"/>
    </location>
</feature>
<evidence type="ECO:0000313" key="2">
    <source>
        <dbReference type="EMBL" id="PLT55840.1"/>
    </source>
</evidence>
<feature type="signal peptide" evidence="1">
    <location>
        <begin position="1"/>
        <end position="20"/>
    </location>
</feature>
<dbReference type="EMBL" id="NIHM01000007">
    <property type="protein sequence ID" value="PLT55840.1"/>
    <property type="molecule type" value="Genomic_DNA"/>
</dbReference>
<accession>A0A2N5NJ40</accession>
<dbReference type="InterPro" id="IPR050490">
    <property type="entry name" value="Bact_solute-bd_prot1"/>
</dbReference>
<evidence type="ECO:0000256" key="1">
    <source>
        <dbReference type="SAM" id="SignalP"/>
    </source>
</evidence>
<dbReference type="PROSITE" id="PS51257">
    <property type="entry name" value="PROKAR_LIPOPROTEIN"/>
    <property type="match status" value="1"/>
</dbReference>
<dbReference type="Gene3D" id="3.40.190.10">
    <property type="entry name" value="Periplasmic binding protein-like II"/>
    <property type="match status" value="1"/>
</dbReference>
<keyword evidence="1" id="KW-0732">Signal</keyword>
<gene>
    <name evidence="2" type="ORF">CDL18_06575</name>
</gene>
<dbReference type="PANTHER" id="PTHR43649">
    <property type="entry name" value="ARABINOSE-BINDING PROTEIN-RELATED"/>
    <property type="match status" value="1"/>
</dbReference>
<dbReference type="SUPFAM" id="SSF53850">
    <property type="entry name" value="Periplasmic binding protein-like II"/>
    <property type="match status" value="1"/>
</dbReference>
<evidence type="ECO:0008006" key="4">
    <source>
        <dbReference type="Google" id="ProtNLM"/>
    </source>
</evidence>
<dbReference type="AlphaFoldDB" id="A0A2N5NJ40"/>
<organism evidence="2 3">
    <name type="scientific">Mediterraneibacter gnavus</name>
    <name type="common">Ruminococcus gnavus</name>
    <dbReference type="NCBI Taxonomy" id="33038"/>
    <lineage>
        <taxon>Bacteria</taxon>
        <taxon>Bacillati</taxon>
        <taxon>Bacillota</taxon>
        <taxon>Clostridia</taxon>
        <taxon>Lachnospirales</taxon>
        <taxon>Lachnospiraceae</taxon>
        <taxon>Mediterraneibacter</taxon>
    </lineage>
</organism>
<dbReference type="CDD" id="cd13585">
    <property type="entry name" value="PBP2_TMBP_like"/>
    <property type="match status" value="1"/>
</dbReference>
<proteinExistence type="predicted"/>
<dbReference type="RefSeq" id="WP_101879480.1">
    <property type="nucleotide sequence ID" value="NZ_NIHM01000007.1"/>
</dbReference>
<comment type="caution">
    <text evidence="2">The sequence shown here is derived from an EMBL/GenBank/DDBJ whole genome shotgun (WGS) entry which is preliminary data.</text>
</comment>
<evidence type="ECO:0000313" key="3">
    <source>
        <dbReference type="Proteomes" id="UP000234849"/>
    </source>
</evidence>
<protein>
    <recommendedName>
        <fullName evidence="4">Sugar ABC transporter substrate-binding protein</fullName>
    </recommendedName>
</protein>
<dbReference type="Proteomes" id="UP000234849">
    <property type="component" value="Unassembled WGS sequence"/>
</dbReference>
<reference evidence="2 3" key="1">
    <citation type="journal article" date="2017" name="Genome Med.">
        <title>A novel Ruminococcus gnavus clade enriched in inflammatory bowel disease patients.</title>
        <authorList>
            <person name="Hall A.B."/>
            <person name="Yassour M."/>
            <person name="Sauk J."/>
            <person name="Garner A."/>
            <person name="Jiang X."/>
            <person name="Arthur T."/>
            <person name="Lagoudas G.K."/>
            <person name="Vatanen T."/>
            <person name="Fornelos N."/>
            <person name="Wilson R."/>
            <person name="Bertha M."/>
            <person name="Cohen M."/>
            <person name="Garber J."/>
            <person name="Khalili H."/>
            <person name="Gevers D."/>
            <person name="Ananthakrishnan A.N."/>
            <person name="Kugathasan S."/>
            <person name="Lander E.S."/>
            <person name="Blainey P."/>
            <person name="Vlamakis H."/>
            <person name="Xavier R.J."/>
            <person name="Huttenhower C."/>
        </authorList>
    </citation>
    <scope>NUCLEOTIDE SEQUENCE [LARGE SCALE GENOMIC DNA]</scope>
    <source>
        <strain evidence="2 3">RJX1118</strain>
    </source>
</reference>
<dbReference type="Pfam" id="PF13416">
    <property type="entry name" value="SBP_bac_8"/>
    <property type="match status" value="1"/>
</dbReference>
<dbReference type="InterPro" id="IPR006059">
    <property type="entry name" value="SBP"/>
</dbReference>
<name>A0A2N5NJ40_MEDGN</name>